<dbReference type="Proteomes" id="UP000316298">
    <property type="component" value="Unassembled WGS sequence"/>
</dbReference>
<dbReference type="SUPFAM" id="SSF52833">
    <property type="entry name" value="Thioredoxin-like"/>
    <property type="match status" value="1"/>
</dbReference>
<dbReference type="Gene3D" id="3.40.30.10">
    <property type="entry name" value="Glutaredoxin"/>
    <property type="match status" value="1"/>
</dbReference>
<dbReference type="NCBIfam" id="TIGR01068">
    <property type="entry name" value="thioredoxin"/>
    <property type="match status" value="1"/>
</dbReference>
<comment type="caution">
    <text evidence="8">The sequence shown here is derived from an EMBL/GenBank/DDBJ whole genome shotgun (WGS) entry which is preliminary data.</text>
</comment>
<keyword evidence="9" id="KW-1185">Reference proteome</keyword>
<organism evidence="8 9">
    <name type="scientific">Kribbella jejuensis</name>
    <dbReference type="NCBI Taxonomy" id="236068"/>
    <lineage>
        <taxon>Bacteria</taxon>
        <taxon>Bacillati</taxon>
        <taxon>Actinomycetota</taxon>
        <taxon>Actinomycetes</taxon>
        <taxon>Propionibacteriales</taxon>
        <taxon>Kribbellaceae</taxon>
        <taxon>Kribbella</taxon>
    </lineage>
</organism>
<dbReference type="FunFam" id="3.40.30.10:FF:000001">
    <property type="entry name" value="Thioredoxin"/>
    <property type="match status" value="1"/>
</dbReference>
<dbReference type="PANTHER" id="PTHR45663:SF11">
    <property type="entry name" value="GEO12009P1"/>
    <property type="match status" value="1"/>
</dbReference>
<keyword evidence="2" id="KW-0813">Transport</keyword>
<evidence type="ECO:0000256" key="5">
    <source>
        <dbReference type="ARBA" id="ARBA00023284"/>
    </source>
</evidence>
<dbReference type="RefSeq" id="WP_141857119.1">
    <property type="nucleotide sequence ID" value="NZ_BAAAKA010000050.1"/>
</dbReference>
<dbReference type="InterPro" id="IPR017937">
    <property type="entry name" value="Thioredoxin_CS"/>
</dbReference>
<reference evidence="8 9" key="1">
    <citation type="submission" date="2019-06" db="EMBL/GenBank/DDBJ databases">
        <title>Sequencing the genomes of 1000 actinobacteria strains.</title>
        <authorList>
            <person name="Klenk H.-P."/>
        </authorList>
    </citation>
    <scope>NUCLEOTIDE SEQUENCE [LARGE SCALE GENOMIC DNA]</scope>
    <source>
        <strain evidence="8 9">DSM 17305</strain>
    </source>
</reference>
<gene>
    <name evidence="8" type="ORF">FB475_3418</name>
</gene>
<dbReference type="PROSITE" id="PS51352">
    <property type="entry name" value="THIOREDOXIN_2"/>
    <property type="match status" value="1"/>
</dbReference>
<keyword evidence="4" id="KW-1015">Disulfide bond</keyword>
<evidence type="ECO:0000259" key="7">
    <source>
        <dbReference type="PROSITE" id="PS51352"/>
    </source>
</evidence>
<dbReference type="EMBL" id="VFMM01000001">
    <property type="protein sequence ID" value="TQJ19255.1"/>
    <property type="molecule type" value="Genomic_DNA"/>
</dbReference>
<dbReference type="OrthoDB" id="9790390at2"/>
<dbReference type="PANTHER" id="PTHR45663">
    <property type="entry name" value="GEO12009P1"/>
    <property type="match status" value="1"/>
</dbReference>
<comment type="similarity">
    <text evidence="1">Belongs to the thioredoxin family.</text>
</comment>
<evidence type="ECO:0000256" key="3">
    <source>
        <dbReference type="ARBA" id="ARBA00022982"/>
    </source>
</evidence>
<evidence type="ECO:0000313" key="8">
    <source>
        <dbReference type="EMBL" id="TQJ19255.1"/>
    </source>
</evidence>
<evidence type="ECO:0000313" key="9">
    <source>
        <dbReference type="Proteomes" id="UP000316298"/>
    </source>
</evidence>
<dbReference type="InterPro" id="IPR036249">
    <property type="entry name" value="Thioredoxin-like_sf"/>
</dbReference>
<evidence type="ECO:0000256" key="6">
    <source>
        <dbReference type="NCBIfam" id="TIGR01068"/>
    </source>
</evidence>
<protein>
    <recommendedName>
        <fullName evidence="6">Thioredoxin</fullName>
    </recommendedName>
</protein>
<accession>A0A542EV85</accession>
<keyword evidence="5" id="KW-0676">Redox-active center</keyword>
<dbReference type="PROSITE" id="PS00194">
    <property type="entry name" value="THIOREDOXIN_1"/>
    <property type="match status" value="1"/>
</dbReference>
<evidence type="ECO:0000256" key="1">
    <source>
        <dbReference type="ARBA" id="ARBA00008987"/>
    </source>
</evidence>
<evidence type="ECO:0000256" key="4">
    <source>
        <dbReference type="ARBA" id="ARBA00023157"/>
    </source>
</evidence>
<dbReference type="Gene3D" id="2.30.30.380">
    <property type="entry name" value="Zn-finger domain of Sec23/24"/>
    <property type="match status" value="1"/>
</dbReference>
<proteinExistence type="inferred from homology"/>
<dbReference type="InterPro" id="IPR005746">
    <property type="entry name" value="Thioredoxin"/>
</dbReference>
<evidence type="ECO:0000256" key="2">
    <source>
        <dbReference type="ARBA" id="ARBA00022448"/>
    </source>
</evidence>
<dbReference type="InterPro" id="IPR013766">
    <property type="entry name" value="Thioredoxin_domain"/>
</dbReference>
<dbReference type="CDD" id="cd02947">
    <property type="entry name" value="TRX_family"/>
    <property type="match status" value="1"/>
</dbReference>
<sequence length="153" mass="16183">MSHDQSGARITTCPNCGRRNRVPAVAAGRPQCGNCHAALPWIVDAGDDDFATVAEQATVPVLVDVWAPWCGPCRMVSPVLEQLATEKAGDLKLVKVNADLAPVVSRRFDVQAIPTLIVLNAGQPVARQVGAAPASALRPWLDNALAKVGDRQT</sequence>
<dbReference type="GO" id="GO:0005829">
    <property type="term" value="C:cytosol"/>
    <property type="evidence" value="ECO:0007669"/>
    <property type="project" value="TreeGrafter"/>
</dbReference>
<dbReference type="GO" id="GO:0045454">
    <property type="term" value="P:cell redox homeostasis"/>
    <property type="evidence" value="ECO:0007669"/>
    <property type="project" value="TreeGrafter"/>
</dbReference>
<keyword evidence="3" id="KW-0249">Electron transport</keyword>
<feature type="domain" description="Thioredoxin" evidence="7">
    <location>
        <begin position="39"/>
        <end position="146"/>
    </location>
</feature>
<name>A0A542EV85_9ACTN</name>
<dbReference type="GO" id="GO:0015035">
    <property type="term" value="F:protein-disulfide reductase activity"/>
    <property type="evidence" value="ECO:0007669"/>
    <property type="project" value="UniProtKB-UniRule"/>
</dbReference>
<dbReference type="AlphaFoldDB" id="A0A542EV85"/>
<dbReference type="Pfam" id="PF00085">
    <property type="entry name" value="Thioredoxin"/>
    <property type="match status" value="1"/>
</dbReference>
<dbReference type="PRINTS" id="PR00421">
    <property type="entry name" value="THIOREDOXIN"/>
</dbReference>